<dbReference type="AlphaFoldDB" id="A0A6I4XPE8"/>
<dbReference type="Pfam" id="PF01266">
    <property type="entry name" value="DAO"/>
    <property type="match status" value="1"/>
</dbReference>
<reference evidence="2 3" key="1">
    <citation type="submission" date="2019-04" db="EMBL/GenBank/DDBJ databases">
        <title>Step-wise assembly of the neonatal virome modulated by breast feeding.</title>
        <authorList>
            <person name="Liang G."/>
            <person name="Bushman F."/>
        </authorList>
    </citation>
    <scope>NUCLEOTIDE SEQUENCE [LARGE SCALE GENOMIC DNA]</scope>
    <source>
        <strain evidence="2 3">E3404</strain>
    </source>
</reference>
<dbReference type="Gene3D" id="3.50.50.60">
    <property type="entry name" value="FAD/NAD(P)-binding domain"/>
    <property type="match status" value="1"/>
</dbReference>
<dbReference type="Proteomes" id="UP000439965">
    <property type="component" value="Unassembled WGS sequence"/>
</dbReference>
<accession>A0A6I4XPE8</accession>
<feature type="non-terminal residue" evidence="2">
    <location>
        <position position="1"/>
    </location>
</feature>
<name>A0A6I4XPE8_ENTGA</name>
<dbReference type="RefSeq" id="WP_160806281.1">
    <property type="nucleotide sequence ID" value="NZ_WVTI01000079.1"/>
</dbReference>
<proteinExistence type="predicted"/>
<comment type="caution">
    <text evidence="2">The sequence shown here is derived from an EMBL/GenBank/DDBJ whole genome shotgun (WGS) entry which is preliminary data.</text>
</comment>
<gene>
    <name evidence="2" type="ORF">GTI89_16345</name>
</gene>
<evidence type="ECO:0000313" key="3">
    <source>
        <dbReference type="Proteomes" id="UP000439965"/>
    </source>
</evidence>
<evidence type="ECO:0000259" key="1">
    <source>
        <dbReference type="Pfam" id="PF01266"/>
    </source>
</evidence>
<evidence type="ECO:0000313" key="2">
    <source>
        <dbReference type="EMBL" id="MXS27621.1"/>
    </source>
</evidence>
<protein>
    <submittedName>
        <fullName evidence="2">FAD-binding oxidoreductase</fullName>
    </submittedName>
</protein>
<dbReference type="InterPro" id="IPR006076">
    <property type="entry name" value="FAD-dep_OxRdtase"/>
</dbReference>
<sequence>HYRVGTRAYTSDFAPFFGPLPEMPHLVVASGLGSSGLTTGPFIGYQLAEYFNTGTFKGELYQKPLSQYVKNNPSL</sequence>
<organism evidence="2 3">
    <name type="scientific">Enterococcus gallinarum</name>
    <dbReference type="NCBI Taxonomy" id="1353"/>
    <lineage>
        <taxon>Bacteria</taxon>
        <taxon>Bacillati</taxon>
        <taxon>Bacillota</taxon>
        <taxon>Bacilli</taxon>
        <taxon>Lactobacillales</taxon>
        <taxon>Enterococcaceae</taxon>
        <taxon>Enterococcus</taxon>
    </lineage>
</organism>
<dbReference type="InterPro" id="IPR036188">
    <property type="entry name" value="FAD/NAD-bd_sf"/>
</dbReference>
<dbReference type="EMBL" id="WVTI01000079">
    <property type="protein sequence ID" value="MXS27621.1"/>
    <property type="molecule type" value="Genomic_DNA"/>
</dbReference>
<feature type="domain" description="FAD dependent oxidoreductase" evidence="1">
    <location>
        <begin position="2"/>
        <end position="49"/>
    </location>
</feature>